<keyword evidence="2" id="KW-1185">Reference proteome</keyword>
<dbReference type="EMBL" id="CP001798">
    <property type="protein sequence ID" value="ADE14143.1"/>
    <property type="molecule type" value="Genomic_DNA"/>
</dbReference>
<reference evidence="2" key="1">
    <citation type="submission" date="2010-04" db="EMBL/GenBank/DDBJ databases">
        <title>Complete genome sequence of Nitrosococcus halophilus Nc4, a salt-adapted, aerobic obligate ammonia-oxidizing sulfur purple bacterium.</title>
        <authorList>
            <consortium name="US DOE Joint Genome Institute"/>
            <person name="Campbell M.A."/>
            <person name="Malfatti S.A."/>
            <person name="Chain P.S.G."/>
            <person name="Heidelberg J.F."/>
            <person name="Ward B.B."/>
            <person name="Klotz M.G."/>
        </authorList>
    </citation>
    <scope>NUCLEOTIDE SEQUENCE [LARGE SCALE GENOMIC DNA]</scope>
    <source>
        <strain evidence="2">Nc4</strain>
    </source>
</reference>
<accession>D5BYG0</accession>
<protein>
    <submittedName>
        <fullName evidence="1">Uncharacterized protein</fullName>
    </submittedName>
</protein>
<dbReference type="Proteomes" id="UP000001844">
    <property type="component" value="Chromosome"/>
</dbReference>
<organism evidence="1 2">
    <name type="scientific">Nitrosococcus halophilus (strain Nc4)</name>
    <dbReference type="NCBI Taxonomy" id="472759"/>
    <lineage>
        <taxon>Bacteria</taxon>
        <taxon>Pseudomonadati</taxon>
        <taxon>Pseudomonadota</taxon>
        <taxon>Gammaproteobacteria</taxon>
        <taxon>Chromatiales</taxon>
        <taxon>Chromatiaceae</taxon>
        <taxon>Nitrosococcus</taxon>
    </lineage>
</organism>
<proteinExistence type="predicted"/>
<evidence type="ECO:0000313" key="1">
    <source>
        <dbReference type="EMBL" id="ADE14143.1"/>
    </source>
</evidence>
<dbReference type="OrthoDB" id="9863924at2"/>
<sequence length="77" mass="8501">MAPQSNHISAGTVDTLKKLLEDAQKGQLIGVAFVGVMRGRRVTKGWSGYAGQDPHFALGALRQLDHELIMYAKREHQ</sequence>
<dbReference type="STRING" id="472759.Nhal_0970"/>
<gene>
    <name evidence="1" type="ordered locus">Nhal_0970</name>
</gene>
<dbReference type="AlphaFoldDB" id="D5BYG0"/>
<evidence type="ECO:0000313" key="2">
    <source>
        <dbReference type="Proteomes" id="UP000001844"/>
    </source>
</evidence>
<dbReference type="KEGG" id="nhl:Nhal_0970"/>
<dbReference type="HOGENOM" id="CLU_2667360_0_0_6"/>
<name>D5BYG0_NITHN</name>